<protein>
    <submittedName>
        <fullName evidence="2">Uncharacterized protein</fullName>
    </submittedName>
</protein>
<proteinExistence type="predicted"/>
<sequence length="59" mass="6116">MSQFPYVPHDDSRGLIIYIAVAATAAAVFACIGAVAAIYAAYIMFQIASAINVLTGHVG</sequence>
<keyword evidence="1" id="KW-0472">Membrane</keyword>
<dbReference type="Proteomes" id="UP001500618">
    <property type="component" value="Unassembled WGS sequence"/>
</dbReference>
<gene>
    <name evidence="2" type="ORF">GCM10009765_40780</name>
</gene>
<evidence type="ECO:0000313" key="3">
    <source>
        <dbReference type="Proteomes" id="UP001500618"/>
    </source>
</evidence>
<dbReference type="EMBL" id="BAAANY010000014">
    <property type="protein sequence ID" value="GAA1687116.1"/>
    <property type="molecule type" value="Genomic_DNA"/>
</dbReference>
<keyword evidence="1" id="KW-0812">Transmembrane</keyword>
<feature type="transmembrane region" description="Helical" evidence="1">
    <location>
        <begin position="15"/>
        <end position="42"/>
    </location>
</feature>
<evidence type="ECO:0000256" key="1">
    <source>
        <dbReference type="SAM" id="Phobius"/>
    </source>
</evidence>
<comment type="caution">
    <text evidence="2">The sequence shown here is derived from an EMBL/GenBank/DDBJ whole genome shotgun (WGS) entry which is preliminary data.</text>
</comment>
<name>A0ABN2HG82_9ACTN</name>
<organism evidence="2 3">
    <name type="scientific">Fodinicola feengrottensis</name>
    <dbReference type="NCBI Taxonomy" id="435914"/>
    <lineage>
        <taxon>Bacteria</taxon>
        <taxon>Bacillati</taxon>
        <taxon>Actinomycetota</taxon>
        <taxon>Actinomycetes</taxon>
        <taxon>Mycobacteriales</taxon>
        <taxon>Fodinicola</taxon>
    </lineage>
</organism>
<evidence type="ECO:0000313" key="2">
    <source>
        <dbReference type="EMBL" id="GAA1687116.1"/>
    </source>
</evidence>
<reference evidence="2 3" key="1">
    <citation type="journal article" date="2019" name="Int. J. Syst. Evol. Microbiol.">
        <title>The Global Catalogue of Microorganisms (GCM) 10K type strain sequencing project: providing services to taxonomists for standard genome sequencing and annotation.</title>
        <authorList>
            <consortium name="The Broad Institute Genomics Platform"/>
            <consortium name="The Broad Institute Genome Sequencing Center for Infectious Disease"/>
            <person name="Wu L."/>
            <person name="Ma J."/>
        </authorList>
    </citation>
    <scope>NUCLEOTIDE SEQUENCE [LARGE SCALE GENOMIC DNA]</scope>
    <source>
        <strain evidence="2 3">JCM 14718</strain>
    </source>
</reference>
<keyword evidence="3" id="KW-1185">Reference proteome</keyword>
<keyword evidence="1" id="KW-1133">Transmembrane helix</keyword>
<accession>A0ABN2HG82</accession>